<keyword evidence="4 7" id="KW-0238">DNA-binding</keyword>
<dbReference type="GO" id="GO:0005829">
    <property type="term" value="C:cytosol"/>
    <property type="evidence" value="ECO:0007669"/>
    <property type="project" value="TreeGrafter"/>
</dbReference>
<dbReference type="Proteomes" id="UP000264702">
    <property type="component" value="Unassembled WGS sequence"/>
</dbReference>
<sequence length="245" mass="27513">MKVFRDSPGGYALRILVVEDELRLAELLRHGLREHGYAVMTASYGEEALALACEHAFDVVVLDIMLPGISGWSVMSELRRRQNTASVLMLTACDSEPDVIHGLESGADDYLTKPFSFQELLARLHCLARARSSLTQPLLVLDNLVLDLLQHRAWRAGQKLDLTRTEFGLLSCLLQHQGRVVSRLELLQMVWGSHPPDGRSALDSFISLLRRKIDVPGERKLMHTVKGTGYSVYAEERKEHEAAQE</sequence>
<dbReference type="PROSITE" id="PS50110">
    <property type="entry name" value="RESPONSE_REGULATORY"/>
    <property type="match status" value="1"/>
</dbReference>
<dbReference type="InterPro" id="IPR001789">
    <property type="entry name" value="Sig_transdc_resp-reg_receiver"/>
</dbReference>
<dbReference type="SUPFAM" id="SSF52172">
    <property type="entry name" value="CheY-like"/>
    <property type="match status" value="1"/>
</dbReference>
<dbReference type="InterPro" id="IPR001867">
    <property type="entry name" value="OmpR/PhoB-type_DNA-bd"/>
</dbReference>
<dbReference type="PANTHER" id="PTHR48111:SF22">
    <property type="entry name" value="REGULATOR OF RPOS"/>
    <property type="match status" value="1"/>
</dbReference>
<evidence type="ECO:0000256" key="5">
    <source>
        <dbReference type="ARBA" id="ARBA00023163"/>
    </source>
</evidence>
<dbReference type="InterPro" id="IPR036388">
    <property type="entry name" value="WH-like_DNA-bd_sf"/>
</dbReference>
<dbReference type="GO" id="GO:0000156">
    <property type="term" value="F:phosphorelay response regulator activity"/>
    <property type="evidence" value="ECO:0007669"/>
    <property type="project" value="TreeGrafter"/>
</dbReference>
<evidence type="ECO:0000256" key="2">
    <source>
        <dbReference type="ARBA" id="ARBA00023012"/>
    </source>
</evidence>
<dbReference type="PROSITE" id="PS51755">
    <property type="entry name" value="OMPR_PHOB"/>
    <property type="match status" value="1"/>
</dbReference>
<dbReference type="SMART" id="SM00862">
    <property type="entry name" value="Trans_reg_C"/>
    <property type="match status" value="1"/>
</dbReference>
<dbReference type="PANTHER" id="PTHR48111">
    <property type="entry name" value="REGULATOR OF RPOS"/>
    <property type="match status" value="1"/>
</dbReference>
<evidence type="ECO:0000313" key="10">
    <source>
        <dbReference type="EMBL" id="RFU15176.1"/>
    </source>
</evidence>
<organism evidence="10 11">
    <name type="scientific">Paracidobacterium acidisoli</name>
    <dbReference type="NCBI Taxonomy" id="2303751"/>
    <lineage>
        <taxon>Bacteria</taxon>
        <taxon>Pseudomonadati</taxon>
        <taxon>Acidobacteriota</taxon>
        <taxon>Terriglobia</taxon>
        <taxon>Terriglobales</taxon>
        <taxon>Acidobacteriaceae</taxon>
        <taxon>Paracidobacterium</taxon>
    </lineage>
</organism>
<dbReference type="Pfam" id="PF00072">
    <property type="entry name" value="Response_reg"/>
    <property type="match status" value="1"/>
</dbReference>
<evidence type="ECO:0000259" key="8">
    <source>
        <dbReference type="PROSITE" id="PS50110"/>
    </source>
</evidence>
<dbReference type="SMART" id="SM00448">
    <property type="entry name" value="REC"/>
    <property type="match status" value="1"/>
</dbReference>
<dbReference type="CDD" id="cd00383">
    <property type="entry name" value="trans_reg_C"/>
    <property type="match status" value="1"/>
</dbReference>
<evidence type="ECO:0000256" key="1">
    <source>
        <dbReference type="ARBA" id="ARBA00022553"/>
    </source>
</evidence>
<keyword evidence="1 6" id="KW-0597">Phosphoprotein</keyword>
<name>A0A372IJQ4_9BACT</name>
<evidence type="ECO:0000256" key="3">
    <source>
        <dbReference type="ARBA" id="ARBA00023015"/>
    </source>
</evidence>
<evidence type="ECO:0000256" key="6">
    <source>
        <dbReference type="PROSITE-ProRule" id="PRU00169"/>
    </source>
</evidence>
<dbReference type="GO" id="GO:0000976">
    <property type="term" value="F:transcription cis-regulatory region binding"/>
    <property type="evidence" value="ECO:0007669"/>
    <property type="project" value="TreeGrafter"/>
</dbReference>
<feature type="DNA-binding region" description="OmpR/PhoB-type" evidence="7">
    <location>
        <begin position="136"/>
        <end position="234"/>
    </location>
</feature>
<evidence type="ECO:0000259" key="9">
    <source>
        <dbReference type="PROSITE" id="PS51755"/>
    </source>
</evidence>
<keyword evidence="5" id="KW-0804">Transcription</keyword>
<evidence type="ECO:0000313" key="11">
    <source>
        <dbReference type="Proteomes" id="UP000264702"/>
    </source>
</evidence>
<reference evidence="10 11" key="1">
    <citation type="submission" date="2018-08" db="EMBL/GenBank/DDBJ databases">
        <title>Acidipila sp. 4G-K13, an acidobacterium isolated from forest soil.</title>
        <authorList>
            <person name="Gao Z.-H."/>
            <person name="Qiu L.-H."/>
        </authorList>
    </citation>
    <scope>NUCLEOTIDE SEQUENCE [LARGE SCALE GENOMIC DNA]</scope>
    <source>
        <strain evidence="10 11">4G-K13</strain>
    </source>
</reference>
<dbReference type="AlphaFoldDB" id="A0A372IJQ4"/>
<dbReference type="FunFam" id="3.40.50.2300:FF:000001">
    <property type="entry name" value="DNA-binding response regulator PhoB"/>
    <property type="match status" value="1"/>
</dbReference>
<feature type="domain" description="OmpR/PhoB-type" evidence="9">
    <location>
        <begin position="136"/>
        <end position="234"/>
    </location>
</feature>
<dbReference type="GO" id="GO:0032993">
    <property type="term" value="C:protein-DNA complex"/>
    <property type="evidence" value="ECO:0007669"/>
    <property type="project" value="TreeGrafter"/>
</dbReference>
<dbReference type="GO" id="GO:0006355">
    <property type="term" value="P:regulation of DNA-templated transcription"/>
    <property type="evidence" value="ECO:0007669"/>
    <property type="project" value="InterPro"/>
</dbReference>
<dbReference type="CDD" id="cd19935">
    <property type="entry name" value="REC_OmpR_CusR-like"/>
    <property type="match status" value="1"/>
</dbReference>
<accession>A0A372IJQ4</accession>
<dbReference type="EMBL" id="QVQT01000007">
    <property type="protein sequence ID" value="RFU15176.1"/>
    <property type="molecule type" value="Genomic_DNA"/>
</dbReference>
<gene>
    <name evidence="10" type="ORF">D0Y96_18765</name>
</gene>
<protein>
    <submittedName>
        <fullName evidence="10">DNA-binding response regulator</fullName>
    </submittedName>
</protein>
<dbReference type="Gene3D" id="6.10.250.690">
    <property type="match status" value="1"/>
</dbReference>
<evidence type="ECO:0000256" key="7">
    <source>
        <dbReference type="PROSITE-ProRule" id="PRU01091"/>
    </source>
</evidence>
<comment type="caution">
    <text evidence="10">The sequence shown here is derived from an EMBL/GenBank/DDBJ whole genome shotgun (WGS) entry which is preliminary data.</text>
</comment>
<dbReference type="InterPro" id="IPR011006">
    <property type="entry name" value="CheY-like_superfamily"/>
</dbReference>
<keyword evidence="2" id="KW-0902">Two-component regulatory system</keyword>
<evidence type="ECO:0000256" key="4">
    <source>
        <dbReference type="ARBA" id="ARBA00023125"/>
    </source>
</evidence>
<feature type="modified residue" description="4-aspartylphosphate" evidence="6">
    <location>
        <position position="63"/>
    </location>
</feature>
<keyword evidence="3" id="KW-0805">Transcription regulation</keyword>
<feature type="domain" description="Response regulatory" evidence="8">
    <location>
        <begin position="14"/>
        <end position="128"/>
    </location>
</feature>
<dbReference type="Gene3D" id="1.10.10.10">
    <property type="entry name" value="Winged helix-like DNA-binding domain superfamily/Winged helix DNA-binding domain"/>
    <property type="match status" value="1"/>
</dbReference>
<dbReference type="InterPro" id="IPR039420">
    <property type="entry name" value="WalR-like"/>
</dbReference>
<dbReference type="Pfam" id="PF00486">
    <property type="entry name" value="Trans_reg_C"/>
    <property type="match status" value="1"/>
</dbReference>
<proteinExistence type="predicted"/>
<dbReference type="Gene3D" id="3.40.50.2300">
    <property type="match status" value="1"/>
</dbReference>
<keyword evidence="11" id="KW-1185">Reference proteome</keyword>